<proteinExistence type="predicted"/>
<keyword evidence="2" id="KW-0808">Transferase</keyword>
<evidence type="ECO:0000313" key="3">
    <source>
        <dbReference type="Proteomes" id="UP000030526"/>
    </source>
</evidence>
<dbReference type="InterPro" id="IPR029063">
    <property type="entry name" value="SAM-dependent_MTases_sf"/>
</dbReference>
<dbReference type="RefSeq" id="WP_039083882.1">
    <property type="nucleotide sequence ID" value="NZ_JPXS01000025.1"/>
</dbReference>
<dbReference type="Gene3D" id="3.40.50.150">
    <property type="entry name" value="Vaccinia Virus protein VP39"/>
    <property type="match status" value="1"/>
</dbReference>
<organism evidence="2 3">
    <name type="scientific">Gallibacterium anatis</name>
    <dbReference type="NCBI Taxonomy" id="750"/>
    <lineage>
        <taxon>Bacteria</taxon>
        <taxon>Pseudomonadati</taxon>
        <taxon>Pseudomonadota</taxon>
        <taxon>Gammaproteobacteria</taxon>
        <taxon>Pasteurellales</taxon>
        <taxon>Pasteurellaceae</taxon>
        <taxon>Gallibacterium</taxon>
    </lineage>
</organism>
<feature type="domain" description="Methyltransferase type 11" evidence="1">
    <location>
        <begin position="48"/>
        <end position="144"/>
    </location>
</feature>
<accession>A0A0A2XIS3</accession>
<dbReference type="GO" id="GO:0008757">
    <property type="term" value="F:S-adenosylmethionine-dependent methyltransferase activity"/>
    <property type="evidence" value="ECO:0007669"/>
    <property type="project" value="InterPro"/>
</dbReference>
<dbReference type="SUPFAM" id="SSF53335">
    <property type="entry name" value="S-adenosyl-L-methionine-dependent methyltransferases"/>
    <property type="match status" value="1"/>
</dbReference>
<evidence type="ECO:0000313" key="2">
    <source>
        <dbReference type="EMBL" id="KGQ32073.1"/>
    </source>
</evidence>
<gene>
    <name evidence="2" type="ORF">JP32_05060</name>
</gene>
<dbReference type="AlphaFoldDB" id="A0A0A2XIS3"/>
<dbReference type="Pfam" id="PF08241">
    <property type="entry name" value="Methyltransf_11"/>
    <property type="match status" value="1"/>
</dbReference>
<dbReference type="GO" id="GO:0032259">
    <property type="term" value="P:methylation"/>
    <property type="evidence" value="ECO:0007669"/>
    <property type="project" value="UniProtKB-KW"/>
</dbReference>
<dbReference type="InterPro" id="IPR050508">
    <property type="entry name" value="Methyltransf_Superfamily"/>
</dbReference>
<sequence length="210" mass="23778">MASSQRWDIYSKIYNLFLQAADGMRRSQFALLDQHNIWSNAPQSVYIAGAGTGLDLPYLASRLSEKSHLTLVDFSPSMLQKAERLIQKHNYPWQIETKVGRAEQSGLPDQSCDLVIMHLILAVTSTPEQLLAEAVRILKPNGVISLWDKFLTDDQQPSCVRNGFDRITTALGTTINLRLNDLIADLPLKIEQRNFCHWGLMQQVVLRKTT</sequence>
<evidence type="ECO:0000259" key="1">
    <source>
        <dbReference type="Pfam" id="PF08241"/>
    </source>
</evidence>
<dbReference type="InterPro" id="IPR013216">
    <property type="entry name" value="Methyltransf_11"/>
</dbReference>
<comment type="caution">
    <text evidence="2">The sequence shown here is derived from an EMBL/GenBank/DDBJ whole genome shotgun (WGS) entry which is preliminary data.</text>
</comment>
<dbReference type="PANTHER" id="PTHR42912">
    <property type="entry name" value="METHYLTRANSFERASE"/>
    <property type="match status" value="1"/>
</dbReference>
<name>A0A0A2XIS3_9PAST</name>
<dbReference type="EMBL" id="JPXS01000025">
    <property type="protein sequence ID" value="KGQ32073.1"/>
    <property type="molecule type" value="Genomic_DNA"/>
</dbReference>
<dbReference type="CDD" id="cd02440">
    <property type="entry name" value="AdoMet_MTases"/>
    <property type="match status" value="1"/>
</dbReference>
<protein>
    <submittedName>
        <fullName evidence="2">Methyltransferase</fullName>
    </submittedName>
</protein>
<dbReference type="Proteomes" id="UP000030526">
    <property type="component" value="Unassembled WGS sequence"/>
</dbReference>
<dbReference type="PANTHER" id="PTHR42912:SF93">
    <property type="entry name" value="N6-ADENOSINE-METHYLTRANSFERASE TMT1A"/>
    <property type="match status" value="1"/>
</dbReference>
<keyword evidence="2" id="KW-0489">Methyltransferase</keyword>
<reference evidence="2 3" key="1">
    <citation type="submission" date="2014-08" db="EMBL/GenBank/DDBJ databases">
        <title>Chaperone-usher fimbriae in a diverse selection of Gallibacterium genomes.</title>
        <authorList>
            <person name="Kudirkiene E."/>
            <person name="Bager R.J."/>
            <person name="Johnson T.J."/>
            <person name="Bojesen A.M."/>
        </authorList>
    </citation>
    <scope>NUCLEOTIDE SEQUENCE [LARGE SCALE GENOMIC DNA]</scope>
    <source>
        <strain evidence="2 3">20558/3kl.</strain>
    </source>
</reference>